<evidence type="ECO:0000256" key="6">
    <source>
        <dbReference type="RuleBase" id="RU363132"/>
    </source>
</evidence>
<comment type="caution">
    <text evidence="8">The sequence shown here is derived from an EMBL/GenBank/DDBJ whole genome shotgun (WGS) entry which is preliminary data.</text>
</comment>
<dbReference type="GO" id="GO:0005789">
    <property type="term" value="C:endoplasmic reticulum membrane"/>
    <property type="evidence" value="ECO:0007669"/>
    <property type="project" value="UniProtKB-SubCell"/>
</dbReference>
<evidence type="ECO:0000256" key="5">
    <source>
        <dbReference type="ARBA" id="ARBA00023136"/>
    </source>
</evidence>
<feature type="compositionally biased region" description="Basic residues" evidence="7">
    <location>
        <begin position="106"/>
        <end position="115"/>
    </location>
</feature>
<sequence>MDYSTTPSIAEKPIQNPLPQTLATESPPLSPLRKYNTRLAYRIQIDAAEESPEPPIVRRRRKCRESSVAVAQSPKKVRRARKRSSEVEIREEKDIGLGEEVGKPRKRLNRVRSKKEKVNLVPSVPPSSSSSPKAEEENGIDLDRVGQLLGDLVMWKDLSKSVLWFGFGTLCFLSFSFTKGLNFSIFSAMSQLALPFLGFSFFSNSILQRNQAEKKCELKLKESDILRLAKLILPALNFTISKTRVLFSGDPSMTLKVAPFLLLGAKYGHLITFWRLCAIGFFGSFTVPKLYSCYTAQIHHRAECIKSWLFETWSACTHKKKMIAMLLMAFWKLSSVKTQIFTAFILLVLFRYVKQHVIRQLEDEQARESDKEPQQASVVAEPEGRETLQALVLTALEEKEQQQSLVVWEEQGVPKLAP</sequence>
<dbReference type="Pfam" id="PF02453">
    <property type="entry name" value="Reticulon"/>
    <property type="match status" value="1"/>
</dbReference>
<proteinExistence type="predicted"/>
<dbReference type="PANTHER" id="PTHR46626:SF2">
    <property type="entry name" value="RETICULON-LIKE PROTEIN B17"/>
    <property type="match status" value="1"/>
</dbReference>
<keyword evidence="2 6" id="KW-0812">Transmembrane</keyword>
<evidence type="ECO:0000256" key="3">
    <source>
        <dbReference type="ARBA" id="ARBA00022824"/>
    </source>
</evidence>
<feature type="transmembrane region" description="Helical" evidence="6">
    <location>
        <begin position="267"/>
        <end position="287"/>
    </location>
</feature>
<feature type="transmembrane region" description="Helical" evidence="6">
    <location>
        <begin position="183"/>
        <end position="207"/>
    </location>
</feature>
<dbReference type="Proteomes" id="UP000447434">
    <property type="component" value="Chromosome 14"/>
</dbReference>
<keyword evidence="3 6" id="KW-0256">Endoplasmic reticulum</keyword>
<name>A0A6A5NVF6_LUPAL</name>
<dbReference type="EMBL" id="WOCE01000014">
    <property type="protein sequence ID" value="KAE9599885.1"/>
    <property type="molecule type" value="Genomic_DNA"/>
</dbReference>
<evidence type="ECO:0000256" key="1">
    <source>
        <dbReference type="ARBA" id="ARBA00004477"/>
    </source>
</evidence>
<feature type="compositionally biased region" description="Basic and acidic residues" evidence="7">
    <location>
        <begin position="364"/>
        <end position="373"/>
    </location>
</feature>
<keyword evidence="4 6" id="KW-1133">Transmembrane helix</keyword>
<organism evidence="8 9">
    <name type="scientific">Lupinus albus</name>
    <name type="common">White lupine</name>
    <name type="synonym">Lupinus termis</name>
    <dbReference type="NCBI Taxonomy" id="3870"/>
    <lineage>
        <taxon>Eukaryota</taxon>
        <taxon>Viridiplantae</taxon>
        <taxon>Streptophyta</taxon>
        <taxon>Embryophyta</taxon>
        <taxon>Tracheophyta</taxon>
        <taxon>Spermatophyta</taxon>
        <taxon>Magnoliopsida</taxon>
        <taxon>eudicotyledons</taxon>
        <taxon>Gunneridae</taxon>
        <taxon>Pentapetalae</taxon>
        <taxon>rosids</taxon>
        <taxon>fabids</taxon>
        <taxon>Fabales</taxon>
        <taxon>Fabaceae</taxon>
        <taxon>Papilionoideae</taxon>
        <taxon>50 kb inversion clade</taxon>
        <taxon>genistoids sensu lato</taxon>
        <taxon>core genistoids</taxon>
        <taxon>Genisteae</taxon>
        <taxon>Lupinus</taxon>
    </lineage>
</organism>
<feature type="region of interest" description="Disordered" evidence="7">
    <location>
        <begin position="364"/>
        <end position="383"/>
    </location>
</feature>
<dbReference type="PROSITE" id="PS50845">
    <property type="entry name" value="RETICULON"/>
    <property type="match status" value="1"/>
</dbReference>
<feature type="region of interest" description="Disordered" evidence="7">
    <location>
        <begin position="106"/>
        <end position="137"/>
    </location>
</feature>
<dbReference type="OrthoDB" id="783438at2759"/>
<evidence type="ECO:0000256" key="2">
    <source>
        <dbReference type="ARBA" id="ARBA00022692"/>
    </source>
</evidence>
<comment type="subcellular location">
    <subcellularLocation>
        <location evidence="1 6">Endoplasmic reticulum membrane</location>
        <topology evidence="1 6">Multi-pass membrane protein</topology>
    </subcellularLocation>
</comment>
<keyword evidence="5 6" id="KW-0472">Membrane</keyword>
<dbReference type="PANTHER" id="PTHR46626">
    <property type="entry name" value="RETICULON-LIKE PROTEIN B17"/>
    <property type="match status" value="1"/>
</dbReference>
<feature type="region of interest" description="Disordered" evidence="7">
    <location>
        <begin position="46"/>
        <end position="91"/>
    </location>
</feature>
<evidence type="ECO:0000313" key="8">
    <source>
        <dbReference type="EMBL" id="KAE9599885.1"/>
    </source>
</evidence>
<keyword evidence="9" id="KW-1185">Reference proteome</keyword>
<accession>A0A6A5NVF6</accession>
<reference evidence="9" key="1">
    <citation type="journal article" date="2020" name="Nat. Commun.">
        <title>Genome sequence of the cluster root forming white lupin.</title>
        <authorList>
            <person name="Hufnagel B."/>
            <person name="Marques A."/>
            <person name="Soriano A."/>
            <person name="Marques L."/>
            <person name="Divol F."/>
            <person name="Doumas P."/>
            <person name="Sallet E."/>
            <person name="Mancinotti D."/>
            <person name="Carrere S."/>
            <person name="Marande W."/>
            <person name="Arribat S."/>
            <person name="Keller J."/>
            <person name="Huneau C."/>
            <person name="Blein T."/>
            <person name="Aime D."/>
            <person name="Laguerre M."/>
            <person name="Taylor J."/>
            <person name="Schubert V."/>
            <person name="Nelson M."/>
            <person name="Geu-Flores F."/>
            <person name="Crespi M."/>
            <person name="Gallardo-Guerrero K."/>
            <person name="Delaux P.-M."/>
            <person name="Salse J."/>
            <person name="Berges H."/>
            <person name="Guyot R."/>
            <person name="Gouzy J."/>
            <person name="Peret B."/>
        </authorList>
    </citation>
    <scope>NUCLEOTIDE SEQUENCE [LARGE SCALE GENOMIC DNA]</scope>
    <source>
        <strain evidence="9">cv. Amiga</strain>
    </source>
</reference>
<protein>
    <recommendedName>
        <fullName evidence="6">Reticulon-like protein</fullName>
    </recommendedName>
</protein>
<gene>
    <name evidence="8" type="ORF">Lalb_Chr14g0367101</name>
</gene>
<feature type="transmembrane region" description="Helical" evidence="6">
    <location>
        <begin position="329"/>
        <end position="353"/>
    </location>
</feature>
<dbReference type="InterPro" id="IPR003388">
    <property type="entry name" value="Reticulon"/>
</dbReference>
<feature type="region of interest" description="Disordered" evidence="7">
    <location>
        <begin position="1"/>
        <end position="32"/>
    </location>
</feature>
<dbReference type="AlphaFoldDB" id="A0A6A5NVF6"/>
<evidence type="ECO:0000313" key="9">
    <source>
        <dbReference type="Proteomes" id="UP000447434"/>
    </source>
</evidence>
<evidence type="ECO:0000256" key="4">
    <source>
        <dbReference type="ARBA" id="ARBA00022989"/>
    </source>
</evidence>
<feature type="transmembrane region" description="Helical" evidence="6">
    <location>
        <begin position="161"/>
        <end position="177"/>
    </location>
</feature>
<evidence type="ECO:0000256" key="7">
    <source>
        <dbReference type="SAM" id="MobiDB-lite"/>
    </source>
</evidence>
<dbReference type="InterPro" id="IPR044647">
    <property type="entry name" value="RTNLB17/18/21"/>
</dbReference>